<evidence type="ECO:0000313" key="3">
    <source>
        <dbReference type="Proteomes" id="UP000290572"/>
    </source>
</evidence>
<protein>
    <submittedName>
        <fullName evidence="2">Uncharacterized protein</fullName>
    </submittedName>
</protein>
<dbReference type="AlphaFoldDB" id="A0A498MVS3"/>
<name>A0A498MVS3_LABRO</name>
<feature type="compositionally biased region" description="Polar residues" evidence="1">
    <location>
        <begin position="83"/>
        <end position="97"/>
    </location>
</feature>
<reference evidence="2 3" key="1">
    <citation type="submission" date="2018-03" db="EMBL/GenBank/DDBJ databases">
        <title>Draft genome sequence of Rohu Carp (Labeo rohita).</title>
        <authorList>
            <person name="Das P."/>
            <person name="Kushwaha B."/>
            <person name="Joshi C.G."/>
            <person name="Kumar D."/>
            <person name="Nagpure N.S."/>
            <person name="Sahoo L."/>
            <person name="Das S.P."/>
            <person name="Bit A."/>
            <person name="Patnaik S."/>
            <person name="Meher P.K."/>
            <person name="Jayasankar P."/>
            <person name="Koringa P.G."/>
            <person name="Patel N.V."/>
            <person name="Hinsu A.T."/>
            <person name="Kumar R."/>
            <person name="Pandey M."/>
            <person name="Agarwal S."/>
            <person name="Srivastava S."/>
            <person name="Singh M."/>
            <person name="Iquebal M.A."/>
            <person name="Jaiswal S."/>
            <person name="Angadi U.B."/>
            <person name="Kumar N."/>
            <person name="Raza M."/>
            <person name="Shah T.M."/>
            <person name="Rai A."/>
            <person name="Jena J.K."/>
        </authorList>
    </citation>
    <scope>NUCLEOTIDE SEQUENCE [LARGE SCALE GENOMIC DNA]</scope>
    <source>
        <strain evidence="2">DASCIFA01</strain>
        <tissue evidence="2">Testis</tissue>
    </source>
</reference>
<keyword evidence="3" id="KW-1185">Reference proteome</keyword>
<comment type="caution">
    <text evidence="2">The sequence shown here is derived from an EMBL/GenBank/DDBJ whole genome shotgun (WGS) entry which is preliminary data.</text>
</comment>
<accession>A0A498MVS3</accession>
<dbReference type="Proteomes" id="UP000290572">
    <property type="component" value="Unassembled WGS sequence"/>
</dbReference>
<dbReference type="EMBL" id="QBIY01012243">
    <property type="protein sequence ID" value="RXN26159.1"/>
    <property type="molecule type" value="Genomic_DNA"/>
</dbReference>
<evidence type="ECO:0000256" key="1">
    <source>
        <dbReference type="SAM" id="MobiDB-lite"/>
    </source>
</evidence>
<evidence type="ECO:0000313" key="2">
    <source>
        <dbReference type="EMBL" id="RXN26159.1"/>
    </source>
</evidence>
<organism evidence="2 3">
    <name type="scientific">Labeo rohita</name>
    <name type="common">Indian major carp</name>
    <name type="synonym">Cyprinus rohita</name>
    <dbReference type="NCBI Taxonomy" id="84645"/>
    <lineage>
        <taxon>Eukaryota</taxon>
        <taxon>Metazoa</taxon>
        <taxon>Chordata</taxon>
        <taxon>Craniata</taxon>
        <taxon>Vertebrata</taxon>
        <taxon>Euteleostomi</taxon>
        <taxon>Actinopterygii</taxon>
        <taxon>Neopterygii</taxon>
        <taxon>Teleostei</taxon>
        <taxon>Ostariophysi</taxon>
        <taxon>Cypriniformes</taxon>
        <taxon>Cyprinidae</taxon>
        <taxon>Labeoninae</taxon>
        <taxon>Labeonini</taxon>
        <taxon>Labeo</taxon>
    </lineage>
</organism>
<feature type="region of interest" description="Disordered" evidence="1">
    <location>
        <begin position="60"/>
        <end position="97"/>
    </location>
</feature>
<proteinExistence type="predicted"/>
<sequence length="97" mass="10553">MVKVEKGRGLSPTPSLDLYAIPMISIATLPQQQQEWCRRAGLSERGFCLGAVNQEETIDLCSPPPAPSTALDVETSPHLMQRPVSSGSPVYTHTFTQ</sequence>
<gene>
    <name evidence="2" type="ORF">ROHU_021093</name>
</gene>